<evidence type="ECO:0000313" key="4">
    <source>
        <dbReference type="EMBL" id="QYX80367.1"/>
    </source>
</evidence>
<dbReference type="Pfam" id="PF11350">
    <property type="entry name" value="DUF3152"/>
    <property type="match status" value="1"/>
</dbReference>
<proteinExistence type="predicted"/>
<dbReference type="Proteomes" id="UP000827138">
    <property type="component" value="Chromosome"/>
</dbReference>
<reference evidence="4 5" key="1">
    <citation type="submission" date="2021-08" db="EMBL/GenBank/DDBJ databases">
        <authorList>
            <person name="Ping M."/>
        </authorList>
    </citation>
    <scope>NUCLEOTIDE SEQUENCE [LARGE SCALE GENOMIC DNA]</scope>
    <source>
        <strain evidence="4 5">MG28</strain>
    </source>
</reference>
<protein>
    <submittedName>
        <fullName evidence="4">DUF3152 domain-containing protein</fullName>
    </submittedName>
</protein>
<dbReference type="InterPro" id="IPR022603">
    <property type="entry name" value="DUF3152"/>
</dbReference>
<dbReference type="SUPFAM" id="SSF55486">
    <property type="entry name" value="Metalloproteases ('zincins'), catalytic domain"/>
    <property type="match status" value="1"/>
</dbReference>
<name>A0ABX8XXP5_9ACTN</name>
<keyword evidence="5" id="KW-1185">Reference proteome</keyword>
<evidence type="ECO:0000313" key="5">
    <source>
        <dbReference type="Proteomes" id="UP000827138"/>
    </source>
</evidence>
<organism evidence="4 5">
    <name type="scientific">Streptomyces akebiae</name>
    <dbReference type="NCBI Taxonomy" id="2865673"/>
    <lineage>
        <taxon>Bacteria</taxon>
        <taxon>Bacillati</taxon>
        <taxon>Actinomycetota</taxon>
        <taxon>Actinomycetes</taxon>
        <taxon>Kitasatosporales</taxon>
        <taxon>Streptomycetaceae</taxon>
        <taxon>Streptomyces</taxon>
    </lineage>
</organism>
<keyword evidence="2" id="KW-0472">Membrane</keyword>
<feature type="compositionally biased region" description="Polar residues" evidence="1">
    <location>
        <begin position="130"/>
        <end position="145"/>
    </location>
</feature>
<gene>
    <name evidence="4" type="ORF">K1J60_31050</name>
</gene>
<feature type="compositionally biased region" description="Low complexity" evidence="1">
    <location>
        <begin position="65"/>
        <end position="84"/>
    </location>
</feature>
<evidence type="ECO:0000259" key="3">
    <source>
        <dbReference type="Pfam" id="PF11350"/>
    </source>
</evidence>
<feature type="region of interest" description="Disordered" evidence="1">
    <location>
        <begin position="65"/>
        <end position="154"/>
    </location>
</feature>
<sequence>MGTHKATRSRTGTGTGTGTRTRRRRKARVPRARGPLWSGLGAVAVVGVAGFTAVGWMSGGTGELAGESGATASAESGATASAEPSPERSRRSPGPGRSADAETGGSGSPSSSPSSSPSDSGSPSPGNSPITIPSTGPGTFTTASGGSPKVGKGTPLRYRVDVEKGLSLSAADVAEEVEAVLADPRGWTADGESAFQRVSRGPTDFVVKVATPGTVDAFCGRVGLNTRGEYNCQAGDDVMVNLERWELATPVYAEAVEDYRALIINHEVGHFLDHGHVTCPGKGKPAPAMMQQIKGMKGCVPNVWPYDSDGRFITGPAVP</sequence>
<accession>A0ABX8XXP5</accession>
<evidence type="ECO:0000256" key="1">
    <source>
        <dbReference type="SAM" id="MobiDB-lite"/>
    </source>
</evidence>
<feature type="compositionally biased region" description="Low complexity" evidence="1">
    <location>
        <begin position="108"/>
        <end position="129"/>
    </location>
</feature>
<feature type="transmembrane region" description="Helical" evidence="2">
    <location>
        <begin position="34"/>
        <end position="57"/>
    </location>
</feature>
<feature type="domain" description="DUF3152" evidence="3">
    <location>
        <begin position="132"/>
        <end position="296"/>
    </location>
</feature>
<dbReference type="EMBL" id="CP080647">
    <property type="protein sequence ID" value="QYX80367.1"/>
    <property type="molecule type" value="Genomic_DNA"/>
</dbReference>
<evidence type="ECO:0000256" key="2">
    <source>
        <dbReference type="SAM" id="Phobius"/>
    </source>
</evidence>
<keyword evidence="2" id="KW-1133">Transmembrane helix</keyword>
<feature type="compositionally biased region" description="Basic residues" evidence="1">
    <location>
        <begin position="20"/>
        <end position="31"/>
    </location>
</feature>
<feature type="region of interest" description="Disordered" evidence="1">
    <location>
        <begin position="1"/>
        <end position="33"/>
    </location>
</feature>
<keyword evidence="2" id="KW-0812">Transmembrane</keyword>